<reference evidence="1" key="1">
    <citation type="submission" date="2007-11" db="EMBL/GenBank/DDBJ databases">
        <authorList>
            <person name="Fulton L."/>
            <person name="Clifton S."/>
            <person name="Fulton B."/>
            <person name="Xu J."/>
            <person name="Minx P."/>
            <person name="Pepin K.H."/>
            <person name="Johnson M."/>
            <person name="Thiruvilangam P."/>
            <person name="Bhonagiri V."/>
            <person name="Nash W.E."/>
            <person name="Mardis E.R."/>
            <person name="Wilson R.K."/>
        </authorList>
    </citation>
    <scope>NUCLEOTIDE SEQUENCE [LARGE SCALE GENOMIC DNA]</scope>
    <source>
        <strain evidence="1">DSM 14662</strain>
    </source>
</reference>
<keyword evidence="2" id="KW-1185">Reference proteome</keyword>
<dbReference type="InterPro" id="IPR036619">
    <property type="entry name" value="NinB_sf"/>
</dbReference>
<dbReference type="HOGENOM" id="CLU_121335_0_0_9"/>
<reference evidence="1" key="2">
    <citation type="submission" date="2013-11" db="EMBL/GenBank/DDBJ databases">
        <title>Draft genome sequence of Anaerostipes caccae (DSM 14662).</title>
        <authorList>
            <person name="Sudarsanam P."/>
            <person name="Ley R."/>
            <person name="Guruge J."/>
            <person name="Turnbaugh P.J."/>
            <person name="Mahowald M."/>
            <person name="Liep D."/>
            <person name="Gordon J."/>
        </authorList>
    </citation>
    <scope>NUCLEOTIDE SEQUENCE</scope>
    <source>
        <strain evidence="1">DSM 14662</strain>
    </source>
</reference>
<organism evidence="1 2">
    <name type="scientific">Anaerostipes caccae (strain DSM 14662 / CCUG 47493 / JCM 13470 / NCIMB 13811 / L1-92)</name>
    <dbReference type="NCBI Taxonomy" id="411490"/>
    <lineage>
        <taxon>Bacteria</taxon>
        <taxon>Bacillati</taxon>
        <taxon>Bacillota</taxon>
        <taxon>Clostridia</taxon>
        <taxon>Lachnospirales</taxon>
        <taxon>Lachnospiraceae</taxon>
        <taxon>Anaerostipes</taxon>
    </lineage>
</organism>
<evidence type="ECO:0000313" key="1">
    <source>
        <dbReference type="EMBL" id="EDR98752.1"/>
    </source>
</evidence>
<dbReference type="Proteomes" id="UP000004935">
    <property type="component" value="Unassembled WGS sequence"/>
</dbReference>
<dbReference type="EMBL" id="ABAX03000005">
    <property type="protein sequence ID" value="EDR98752.1"/>
    <property type="molecule type" value="Genomic_DNA"/>
</dbReference>
<dbReference type="Gene3D" id="1.10.3790.10">
    <property type="entry name" value="NinB"/>
    <property type="match status" value="1"/>
</dbReference>
<accession>B0MB77</accession>
<dbReference type="STRING" id="411490.ANACAC_00804"/>
<gene>
    <name evidence="1" type="ORF">ANACAC_00804</name>
</gene>
<proteinExistence type="predicted"/>
<comment type="caution">
    <text evidence="1">The sequence shown here is derived from an EMBL/GenBank/DDBJ whole genome shotgun (WGS) entry which is preliminary data.</text>
</comment>
<evidence type="ECO:0000313" key="2">
    <source>
        <dbReference type="Proteomes" id="UP000004935"/>
    </source>
</evidence>
<dbReference type="AlphaFoldDB" id="B0MB77"/>
<name>B0MB77_ANACD</name>
<dbReference type="RefSeq" id="WP_006566310.1">
    <property type="nucleotide sequence ID" value="NZ_AP023027.1"/>
</dbReference>
<protein>
    <submittedName>
        <fullName evidence="1">Uncharacterized protein</fullName>
    </submittedName>
</protein>
<dbReference type="eggNOG" id="ENOG5030TPK">
    <property type="taxonomic scope" value="Bacteria"/>
</dbReference>
<sequence>MECTGKLGGLAIDYVSGRQKIEIELNEDVRQEYDRLKDKDKLSVKIVQYREKRSLNANSYFHELIGKIADVTGQSNVYIKNRLISEYGEYERIGGNLVSLPLDDDINAYDVEFAHLQPTTETHINSAGKVFRVNLVMRGSHTYNTKEMSRLIEGTVQEAKALGIETATPEEIRRMEERWGMKFEKRTTD</sequence>